<organism evidence="1 2">
    <name type="scientific">Metaclostridioides mangenotii</name>
    <dbReference type="NCBI Taxonomy" id="1540"/>
    <lineage>
        <taxon>Bacteria</taxon>
        <taxon>Bacillati</taxon>
        <taxon>Bacillota</taxon>
        <taxon>Clostridia</taxon>
        <taxon>Peptostreptococcales</taxon>
        <taxon>Peptostreptococcaceae</taxon>
        <taxon>Metaclostridioides</taxon>
    </lineage>
</organism>
<evidence type="ECO:0000313" key="1">
    <source>
        <dbReference type="EMBL" id="MBP1854212.1"/>
    </source>
</evidence>
<protein>
    <recommendedName>
        <fullName evidence="3">FeoB-associated Cys-rich membrane protein</fullName>
    </recommendedName>
</protein>
<dbReference type="EMBL" id="JAGGJX010000001">
    <property type="protein sequence ID" value="MBP1854212.1"/>
    <property type="molecule type" value="Genomic_DNA"/>
</dbReference>
<reference evidence="1 2" key="1">
    <citation type="submission" date="2021-03" db="EMBL/GenBank/DDBJ databases">
        <title>Genomic Encyclopedia of Type Strains, Phase IV (KMG-IV): sequencing the most valuable type-strain genomes for metagenomic binning, comparative biology and taxonomic classification.</title>
        <authorList>
            <person name="Goeker M."/>
        </authorList>
    </citation>
    <scope>NUCLEOTIDE SEQUENCE [LARGE SCALE GENOMIC DNA]</scope>
    <source>
        <strain evidence="1 2">DSM 1289</strain>
    </source>
</reference>
<sequence length="45" mass="4562">MATIVIASIVFICIAFAGYNTFKSSKKGPGCSCGCSGCDKANGCH</sequence>
<keyword evidence="2" id="KW-1185">Reference proteome</keyword>
<dbReference type="Pfam" id="PF12669">
    <property type="entry name" value="FeoB_associated"/>
    <property type="match status" value="1"/>
</dbReference>
<dbReference type="Proteomes" id="UP000767291">
    <property type="component" value="Unassembled WGS sequence"/>
</dbReference>
<comment type="caution">
    <text evidence="1">The sequence shown here is derived from an EMBL/GenBank/DDBJ whole genome shotgun (WGS) entry which is preliminary data.</text>
</comment>
<gene>
    <name evidence="1" type="ORF">J2Z43_000602</name>
</gene>
<accession>A0ABS4E8F2</accession>
<dbReference type="RefSeq" id="WP_081800306.1">
    <property type="nucleotide sequence ID" value="NZ_BAAACS010000017.1"/>
</dbReference>
<name>A0ABS4E8F2_9FIRM</name>
<evidence type="ECO:0008006" key="3">
    <source>
        <dbReference type="Google" id="ProtNLM"/>
    </source>
</evidence>
<evidence type="ECO:0000313" key="2">
    <source>
        <dbReference type="Proteomes" id="UP000767291"/>
    </source>
</evidence>
<proteinExistence type="predicted"/>